<comment type="caution">
    <text evidence="1">The sequence shown here is derived from an EMBL/GenBank/DDBJ whole genome shotgun (WGS) entry which is preliminary data.</text>
</comment>
<dbReference type="InterPro" id="IPR008978">
    <property type="entry name" value="HSP20-like_chaperone"/>
</dbReference>
<evidence type="ECO:0000313" key="1">
    <source>
        <dbReference type="EMBL" id="KAF5829740.1"/>
    </source>
</evidence>
<dbReference type="SUPFAM" id="SSF49764">
    <property type="entry name" value="HSP20-like chaperones"/>
    <property type="match status" value="1"/>
</dbReference>
<organism evidence="1 2">
    <name type="scientific">Dunaliella salina</name>
    <name type="common">Green alga</name>
    <name type="synonym">Protococcus salinus</name>
    <dbReference type="NCBI Taxonomy" id="3046"/>
    <lineage>
        <taxon>Eukaryota</taxon>
        <taxon>Viridiplantae</taxon>
        <taxon>Chlorophyta</taxon>
        <taxon>core chlorophytes</taxon>
        <taxon>Chlorophyceae</taxon>
        <taxon>CS clade</taxon>
        <taxon>Chlamydomonadales</taxon>
        <taxon>Dunaliellaceae</taxon>
        <taxon>Dunaliella</taxon>
    </lineage>
</organism>
<evidence type="ECO:0000313" key="2">
    <source>
        <dbReference type="Proteomes" id="UP000815325"/>
    </source>
</evidence>
<accession>A0ABQ7G568</accession>
<sequence>MQPSELPANTQKRDLQLELRPTFIRAAVAQPEDQQPLVLIEGGLFGRVRSFESGSSWELLREKGKLMLVITLEKACKSVAPKFDYWRSVIPGQEEIDTHKLSREAEGLSMNMINPGDLDAMQMRNMGVRGF</sequence>
<reference evidence="1" key="1">
    <citation type="submission" date="2017-08" db="EMBL/GenBank/DDBJ databases">
        <authorList>
            <person name="Polle J.E."/>
            <person name="Barry K."/>
            <person name="Cushman J."/>
            <person name="Schmutz J."/>
            <person name="Tran D."/>
            <person name="Hathwaick L.T."/>
            <person name="Yim W.C."/>
            <person name="Jenkins J."/>
            <person name="Mckie-Krisberg Z.M."/>
            <person name="Prochnik S."/>
            <person name="Lindquist E."/>
            <person name="Dockter R.B."/>
            <person name="Adam C."/>
            <person name="Molina H."/>
            <person name="Bunkerborg J."/>
            <person name="Jin E."/>
            <person name="Buchheim M."/>
            <person name="Magnuson J."/>
        </authorList>
    </citation>
    <scope>NUCLEOTIDE SEQUENCE</scope>
    <source>
        <strain evidence="1">CCAP 19/18</strain>
    </source>
</reference>
<protein>
    <submittedName>
        <fullName evidence="1">Uncharacterized protein</fullName>
    </submittedName>
</protein>
<keyword evidence="2" id="KW-1185">Reference proteome</keyword>
<dbReference type="Proteomes" id="UP000815325">
    <property type="component" value="Unassembled WGS sequence"/>
</dbReference>
<dbReference type="Gene3D" id="2.60.40.790">
    <property type="match status" value="1"/>
</dbReference>
<gene>
    <name evidence="1" type="ORF">DUNSADRAFT_15564</name>
</gene>
<dbReference type="EMBL" id="MU070120">
    <property type="protein sequence ID" value="KAF5829740.1"/>
    <property type="molecule type" value="Genomic_DNA"/>
</dbReference>
<proteinExistence type="predicted"/>
<name>A0ABQ7G568_DUNSA</name>